<feature type="signal peptide" evidence="3">
    <location>
        <begin position="1"/>
        <end position="20"/>
    </location>
</feature>
<dbReference type="Gene3D" id="3.30.430.20">
    <property type="entry name" value="Gnk2 domain, C-X8-C-X2-C motif"/>
    <property type="match status" value="2"/>
</dbReference>
<dbReference type="EMBL" id="JAYMYS010000005">
    <property type="protein sequence ID" value="KAK7391005.1"/>
    <property type="molecule type" value="Genomic_DNA"/>
</dbReference>
<evidence type="ECO:0000259" key="4">
    <source>
        <dbReference type="PROSITE" id="PS51473"/>
    </source>
</evidence>
<dbReference type="InterPro" id="IPR038408">
    <property type="entry name" value="GNK2_sf"/>
</dbReference>
<evidence type="ECO:0000256" key="1">
    <source>
        <dbReference type="ARBA" id="ARBA00022729"/>
    </source>
</evidence>
<dbReference type="PANTHER" id="PTHR32099">
    <property type="entry name" value="CYSTEINE-RICH REPEAT SECRETORY PROTEIN"/>
    <property type="match status" value="1"/>
</dbReference>
<dbReference type="AlphaFoldDB" id="A0AAN9S8H1"/>
<dbReference type="Proteomes" id="UP001386955">
    <property type="component" value="Unassembled WGS sequence"/>
</dbReference>
<dbReference type="InterPro" id="IPR002902">
    <property type="entry name" value="GNK2"/>
</dbReference>
<feature type="domain" description="Gnk2-homologous" evidence="4">
    <location>
        <begin position="131"/>
        <end position="238"/>
    </location>
</feature>
<dbReference type="PROSITE" id="PS51473">
    <property type="entry name" value="GNK2"/>
    <property type="match status" value="2"/>
</dbReference>
<dbReference type="FunFam" id="3.30.430.20:FF:000003">
    <property type="entry name" value="Cysteine-rich RLK (RECEPTOR-like protein kinase) 10"/>
    <property type="match status" value="1"/>
</dbReference>
<protein>
    <recommendedName>
        <fullName evidence="4">Gnk2-homologous domain-containing protein</fullName>
    </recommendedName>
</protein>
<reference evidence="5 6" key="1">
    <citation type="submission" date="2024-01" db="EMBL/GenBank/DDBJ databases">
        <title>The genomes of 5 underutilized Papilionoideae crops provide insights into root nodulation and disease resistanc.</title>
        <authorList>
            <person name="Jiang F."/>
        </authorList>
    </citation>
    <scope>NUCLEOTIDE SEQUENCE [LARGE SCALE GENOMIC DNA]</scope>
    <source>
        <strain evidence="5">DUOXIRENSHENG_FW03</strain>
        <tissue evidence="5">Leaves</tissue>
    </source>
</reference>
<keyword evidence="6" id="KW-1185">Reference proteome</keyword>
<gene>
    <name evidence="5" type="ORF">VNO78_19282</name>
</gene>
<dbReference type="CDD" id="cd23509">
    <property type="entry name" value="Gnk2-like"/>
    <property type="match status" value="2"/>
</dbReference>
<name>A0AAN9S8H1_PSOTE</name>
<accession>A0AAN9S8H1</accession>
<evidence type="ECO:0000313" key="6">
    <source>
        <dbReference type="Proteomes" id="UP001386955"/>
    </source>
</evidence>
<feature type="chain" id="PRO_5043046409" description="Gnk2-homologous domain-containing protein" evidence="3">
    <location>
        <begin position="21"/>
        <end position="246"/>
    </location>
</feature>
<organism evidence="5 6">
    <name type="scientific">Psophocarpus tetragonolobus</name>
    <name type="common">Winged bean</name>
    <name type="synonym">Dolichos tetragonolobus</name>
    <dbReference type="NCBI Taxonomy" id="3891"/>
    <lineage>
        <taxon>Eukaryota</taxon>
        <taxon>Viridiplantae</taxon>
        <taxon>Streptophyta</taxon>
        <taxon>Embryophyta</taxon>
        <taxon>Tracheophyta</taxon>
        <taxon>Spermatophyta</taxon>
        <taxon>Magnoliopsida</taxon>
        <taxon>eudicotyledons</taxon>
        <taxon>Gunneridae</taxon>
        <taxon>Pentapetalae</taxon>
        <taxon>rosids</taxon>
        <taxon>fabids</taxon>
        <taxon>Fabales</taxon>
        <taxon>Fabaceae</taxon>
        <taxon>Papilionoideae</taxon>
        <taxon>50 kb inversion clade</taxon>
        <taxon>NPAAA clade</taxon>
        <taxon>indigoferoid/millettioid clade</taxon>
        <taxon>Phaseoleae</taxon>
        <taxon>Psophocarpus</taxon>
    </lineage>
</organism>
<evidence type="ECO:0000256" key="3">
    <source>
        <dbReference type="SAM" id="SignalP"/>
    </source>
</evidence>
<proteinExistence type="predicted"/>
<comment type="caution">
    <text evidence="5">The sequence shown here is derived from an EMBL/GenBank/DDBJ whole genome shotgun (WGS) entry which is preliminary data.</text>
</comment>
<keyword evidence="2" id="KW-0677">Repeat</keyword>
<dbReference type="Pfam" id="PF01657">
    <property type="entry name" value="Stress-antifung"/>
    <property type="match status" value="2"/>
</dbReference>
<keyword evidence="1 3" id="KW-0732">Signal</keyword>
<feature type="domain" description="Gnk2-homologous" evidence="4">
    <location>
        <begin position="22"/>
        <end position="125"/>
    </location>
</feature>
<evidence type="ECO:0000313" key="5">
    <source>
        <dbReference type="EMBL" id="KAK7391005.1"/>
    </source>
</evidence>
<dbReference type="PANTHER" id="PTHR32099:SF103">
    <property type="entry name" value="GNK2-HOMOLOGOUS DOMAIN-CONTAINING PROTEIN"/>
    <property type="match status" value="1"/>
</dbReference>
<dbReference type="FunFam" id="3.30.430.20:FF:000002">
    <property type="entry name" value="Cysteine-rich receptor-like protein kinase 10"/>
    <property type="match status" value="1"/>
</dbReference>
<sequence>MASFVCGVLFLLIIISQGNAQYNSVICDNKIGNYEVNSTYQTNLDILLSNLTSNTENNYGFYNFSYGQNGDKVNAIGLCRGDVKQDDCRSCLNDSRGNLTHICPIQKEAISYQDRCMLRYSNGSIFGLMETSPWLYLSKEINATNVKQFNEAVGNLLRNLTGIAASGDSRTKYAAGNETAPNFETIYGLVQCTPDLSEKDCNDCLVGAIAEIPSCCDGKTSGGVIRPSCNIRYENYRFYDAPAPSL</sequence>
<evidence type="ECO:0000256" key="2">
    <source>
        <dbReference type="ARBA" id="ARBA00022737"/>
    </source>
</evidence>